<dbReference type="GO" id="GO:0048255">
    <property type="term" value="P:mRNA stabilization"/>
    <property type="evidence" value="ECO:0007669"/>
    <property type="project" value="InterPro"/>
</dbReference>
<gene>
    <name evidence="5" type="ORF">FCM35_KLT07154</name>
</gene>
<evidence type="ECO:0000256" key="1">
    <source>
        <dbReference type="ARBA" id="ARBA00022884"/>
    </source>
</evidence>
<dbReference type="PROSITE" id="PS50961">
    <property type="entry name" value="HTH_LA"/>
    <property type="match status" value="1"/>
</dbReference>
<protein>
    <submittedName>
        <fullName evidence="5">Lupus la ribonucleoprotein</fullName>
    </submittedName>
</protein>
<dbReference type="AlphaFoldDB" id="A0A833QYR6"/>
<feature type="region of interest" description="Disordered" evidence="3">
    <location>
        <begin position="620"/>
        <end position="650"/>
    </location>
</feature>
<feature type="compositionally biased region" description="Low complexity" evidence="3">
    <location>
        <begin position="620"/>
        <end position="644"/>
    </location>
</feature>
<evidence type="ECO:0000256" key="3">
    <source>
        <dbReference type="SAM" id="MobiDB-lite"/>
    </source>
</evidence>
<keyword evidence="1 2" id="KW-0694">RNA-binding</keyword>
<feature type="compositionally biased region" description="Basic and acidic residues" evidence="3">
    <location>
        <begin position="814"/>
        <end position="823"/>
    </location>
</feature>
<feature type="compositionally biased region" description="Basic residues" evidence="3">
    <location>
        <begin position="93"/>
        <end position="108"/>
    </location>
</feature>
<dbReference type="InterPro" id="IPR006607">
    <property type="entry name" value="DM15"/>
</dbReference>
<dbReference type="Pfam" id="PF21071">
    <property type="entry name" value="LARP1_HEAT"/>
    <property type="match status" value="1"/>
</dbReference>
<sequence length="848" mass="95167">METTVPDQGRQSPWRQVATAEAAEGSVMGEGTDTWPALPDSKAKGTAEAGNKAGDANAGSDSKNASMPASPSMQGHGGPRKSDGFGNNNGNPNKHHHHHNNKHSHKRNPNLNPNAIANGAPPFPVPFPYPHQLGPQMYPVMPQMMVNDYPYQVYPVPFMNADPHFMPRGDPQGPWRNGSMHPGTRPRGAFDPRNINERSFVPRDGMGVPPGIASPRSSVRPMPLHLYGPSTGFPNGPVFPGGPSTMFYFPPGPADMMRGLPRPVMNHLPPAANLNVTPEVVDLREKLILQIEYYFSDANLPGDVHLRSLMDDQGWIPINTIAEFPRVKQMTTDIPFILDALRDSSTVEIEGDKIRRRGEWHKWVRVLTPRSAATQSLMGETHDNSTKTKFNETPFRANEDEWKSTNLENSCNGPFGCEQSTFMLDEELELEQPSAQNDLLSANRKVDEEEEEIDLNDQDVSRLVIVTQELRIEDGDKVKQQESEPFLAEQESTINDGLYYYEQEIQAKRSSRKQNHGNNAKHGDSKSHSINQIASTEVENASNPGNTGMEEAGPGFPRRRQSKGGGHGKPHNSHKQRLFPTNFRSHSGGGGGRNMRYEVVSGSPPSKSVGFFFGSTPENHGPLSSSKLSGAGGSHSALSGSSPPVGSMPKSFPPFQHPSHQLLVDNEFKQQKYLKYHKRCLGDRKKAGIGCSEEMNTLYRFWSFFLRDHFNKDMYNEFHKLALEDANANYNYGLECLFRFYSYGLEKNFRKDVYKDFEQMTLDFYLKGNLYGLEKYWAFHHYREMRDRKEPLAKHPELDRLLREEYKCLEDFSNKEKAPKAVGEECGSSKAIENTKEKEKENECPSFS</sequence>
<dbReference type="OrthoDB" id="340227at2759"/>
<feature type="compositionally biased region" description="Basic and acidic residues" evidence="3">
    <location>
        <begin position="833"/>
        <end position="848"/>
    </location>
</feature>
<dbReference type="GO" id="GO:0000339">
    <property type="term" value="F:RNA cap binding"/>
    <property type="evidence" value="ECO:0007669"/>
    <property type="project" value="InterPro"/>
</dbReference>
<evidence type="ECO:0000256" key="2">
    <source>
        <dbReference type="PROSITE-ProRule" id="PRU00332"/>
    </source>
</evidence>
<dbReference type="InterPro" id="IPR045180">
    <property type="entry name" value="La_dom_prot"/>
</dbReference>
<dbReference type="InterPro" id="IPR036388">
    <property type="entry name" value="WH-like_DNA-bd_sf"/>
</dbReference>
<feature type="region of interest" description="Disordered" evidence="3">
    <location>
        <begin position="814"/>
        <end position="848"/>
    </location>
</feature>
<name>A0A833QYR6_9POAL</name>
<dbReference type="EMBL" id="SWLB01000017">
    <property type="protein sequence ID" value="KAF3327036.1"/>
    <property type="molecule type" value="Genomic_DNA"/>
</dbReference>
<evidence type="ECO:0000313" key="6">
    <source>
        <dbReference type="Proteomes" id="UP000623129"/>
    </source>
</evidence>
<dbReference type="PANTHER" id="PTHR22792:SF101">
    <property type="entry name" value="LA-RELATED PROTEIN 1A"/>
    <property type="match status" value="1"/>
</dbReference>
<organism evidence="5 6">
    <name type="scientific">Carex littledalei</name>
    <dbReference type="NCBI Taxonomy" id="544730"/>
    <lineage>
        <taxon>Eukaryota</taxon>
        <taxon>Viridiplantae</taxon>
        <taxon>Streptophyta</taxon>
        <taxon>Embryophyta</taxon>
        <taxon>Tracheophyta</taxon>
        <taxon>Spermatophyta</taxon>
        <taxon>Magnoliopsida</taxon>
        <taxon>Liliopsida</taxon>
        <taxon>Poales</taxon>
        <taxon>Cyperaceae</taxon>
        <taxon>Cyperoideae</taxon>
        <taxon>Cariceae</taxon>
        <taxon>Carex</taxon>
        <taxon>Carex subgen. Euthyceras</taxon>
    </lineage>
</organism>
<evidence type="ECO:0000313" key="5">
    <source>
        <dbReference type="EMBL" id="KAF3327036.1"/>
    </source>
</evidence>
<dbReference type="Proteomes" id="UP000623129">
    <property type="component" value="Unassembled WGS sequence"/>
</dbReference>
<feature type="region of interest" description="Disordered" evidence="3">
    <location>
        <begin position="1"/>
        <end position="119"/>
    </location>
</feature>
<dbReference type="SUPFAM" id="SSF46785">
    <property type="entry name" value="Winged helix' DNA-binding domain"/>
    <property type="match status" value="1"/>
</dbReference>
<feature type="compositionally biased region" description="Polar residues" evidence="3">
    <location>
        <begin position="59"/>
        <end position="73"/>
    </location>
</feature>
<feature type="domain" description="HTH La-type RNA-binding" evidence="4">
    <location>
        <begin position="277"/>
        <end position="366"/>
    </location>
</feature>
<feature type="compositionally biased region" description="Polar residues" evidence="3">
    <location>
        <begin position="528"/>
        <end position="546"/>
    </location>
</feature>
<dbReference type="PANTHER" id="PTHR22792">
    <property type="entry name" value="LUPUS LA PROTEIN-RELATED"/>
    <property type="match status" value="1"/>
</dbReference>
<dbReference type="Gene3D" id="1.10.10.10">
    <property type="entry name" value="Winged helix-like DNA-binding domain superfamily/Winged helix DNA-binding domain"/>
    <property type="match status" value="1"/>
</dbReference>
<feature type="compositionally biased region" description="Basic residues" evidence="3">
    <location>
        <begin position="557"/>
        <end position="577"/>
    </location>
</feature>
<dbReference type="SMART" id="SM00684">
    <property type="entry name" value="DM15"/>
    <property type="match status" value="3"/>
</dbReference>
<dbReference type="CDD" id="cd07323">
    <property type="entry name" value="LAM"/>
    <property type="match status" value="1"/>
</dbReference>
<dbReference type="SMART" id="SM00715">
    <property type="entry name" value="LA"/>
    <property type="match status" value="1"/>
</dbReference>
<accession>A0A833QYR6</accession>
<dbReference type="InterPro" id="IPR036390">
    <property type="entry name" value="WH_DNA-bd_sf"/>
</dbReference>
<proteinExistence type="predicted"/>
<evidence type="ECO:0000259" key="4">
    <source>
        <dbReference type="PROSITE" id="PS50961"/>
    </source>
</evidence>
<feature type="compositionally biased region" description="Polar residues" evidence="3">
    <location>
        <begin position="1"/>
        <end position="14"/>
    </location>
</feature>
<dbReference type="GO" id="GO:1990904">
    <property type="term" value="C:ribonucleoprotein complex"/>
    <property type="evidence" value="ECO:0007669"/>
    <property type="project" value="UniProtKB-KW"/>
</dbReference>
<feature type="region of interest" description="Disordered" evidence="3">
    <location>
        <begin position="508"/>
        <end position="593"/>
    </location>
</feature>
<comment type="caution">
    <text evidence="5">The sequence shown here is derived from an EMBL/GenBank/DDBJ whole genome shotgun (WGS) entry which is preliminary data.</text>
</comment>
<reference evidence="5" key="1">
    <citation type="submission" date="2020-01" db="EMBL/GenBank/DDBJ databases">
        <title>Genome sequence of Kobresia littledalei, the first chromosome-level genome in the family Cyperaceae.</title>
        <authorList>
            <person name="Qu G."/>
        </authorList>
    </citation>
    <scope>NUCLEOTIDE SEQUENCE</scope>
    <source>
        <strain evidence="5">C.B.Clarke</strain>
        <tissue evidence="5">Leaf</tissue>
    </source>
</reference>
<keyword evidence="6" id="KW-1185">Reference proteome</keyword>
<dbReference type="InterPro" id="IPR006630">
    <property type="entry name" value="La_HTH"/>
</dbReference>
<dbReference type="Pfam" id="PF05383">
    <property type="entry name" value="La"/>
    <property type="match status" value="1"/>
</dbReference>
<keyword evidence="5" id="KW-0687">Ribonucleoprotein</keyword>